<dbReference type="Proteomes" id="UP000199488">
    <property type="component" value="Unassembled WGS sequence"/>
</dbReference>
<dbReference type="InterPro" id="IPR016977">
    <property type="entry name" value="ComGF"/>
</dbReference>
<gene>
    <name evidence="1" type="ORF">SAMN05421781_0946</name>
</gene>
<sequence length="131" mass="15020">MIITLLLFSLWALAAAKFSSLLLTDVPAPDTEARLFVQQMEEDMQTAQSLTYEKQRFYIESRQNTYEYFMSNGRVVRRVDNEGFEIMLQGASAFFVETGDYGADVEVILNDGQYIQSFLSYHTATKKLFPS</sequence>
<keyword evidence="2" id="KW-1185">Reference proteome</keyword>
<name>A0A1H2RXG9_9BACI</name>
<protein>
    <submittedName>
        <fullName evidence="1">Putative Competence protein ComGF</fullName>
    </submittedName>
</protein>
<evidence type="ECO:0000313" key="2">
    <source>
        <dbReference type="Proteomes" id="UP000199488"/>
    </source>
</evidence>
<dbReference type="AlphaFoldDB" id="A0A1H2RXG9"/>
<dbReference type="Pfam" id="PF15980">
    <property type="entry name" value="ComGF"/>
    <property type="match status" value="1"/>
</dbReference>
<proteinExistence type="predicted"/>
<evidence type="ECO:0000313" key="1">
    <source>
        <dbReference type="EMBL" id="SDW23995.1"/>
    </source>
</evidence>
<organism evidence="1 2">
    <name type="scientific">Marinococcus luteus</name>
    <dbReference type="NCBI Taxonomy" id="1122204"/>
    <lineage>
        <taxon>Bacteria</taxon>
        <taxon>Bacillati</taxon>
        <taxon>Bacillota</taxon>
        <taxon>Bacilli</taxon>
        <taxon>Bacillales</taxon>
        <taxon>Bacillaceae</taxon>
        <taxon>Marinococcus</taxon>
    </lineage>
</organism>
<accession>A0A1H2RXG9</accession>
<reference evidence="1 2" key="1">
    <citation type="submission" date="2016-10" db="EMBL/GenBank/DDBJ databases">
        <authorList>
            <person name="de Groot N.N."/>
        </authorList>
    </citation>
    <scope>NUCLEOTIDE SEQUENCE [LARGE SCALE GENOMIC DNA]</scope>
    <source>
        <strain evidence="1 2">DSM 23126</strain>
    </source>
</reference>
<dbReference type="STRING" id="1122204.SAMN05421781_0946"/>
<dbReference type="EMBL" id="FNNC01000001">
    <property type="protein sequence ID" value="SDW23995.1"/>
    <property type="molecule type" value="Genomic_DNA"/>
</dbReference>